<feature type="compositionally biased region" description="Basic and acidic residues" evidence="1">
    <location>
        <begin position="27"/>
        <end position="40"/>
    </location>
</feature>
<name>A0A068BD59_BATMA</name>
<dbReference type="RefSeq" id="YP_009045774.1">
    <property type="nucleotide sequence ID" value="NC_024429.1"/>
</dbReference>
<gene>
    <name evidence="2" type="primary">orf138a</name>
</gene>
<geneLocation type="mitochondrion" evidence="2"/>
<dbReference type="GeneID" id="19736977"/>
<evidence type="ECO:0000313" key="2">
    <source>
        <dbReference type="EMBL" id="AIC83377.1"/>
    </source>
</evidence>
<accession>A0A068BD59</accession>
<proteinExistence type="predicted"/>
<feature type="region of interest" description="Disordered" evidence="1">
    <location>
        <begin position="1"/>
        <end position="40"/>
    </location>
</feature>
<dbReference type="AlphaFoldDB" id="A0A068BD59"/>
<sequence>MKRTKKRENPQNFPGKTGESLYTQSNRVKEQSIKVRRGRSELKNRKKCLCMIALFHRFANRVPQLRTGMRGVNPSSDERQQPNPTRILTAPKRGSQTQREFPRMTKWREGVEIQPMRRMPRRKWINPLIDLKERDGIP</sequence>
<protein>
    <submittedName>
        <fullName evidence="2">Orf138a</fullName>
    </submittedName>
</protein>
<feature type="compositionally biased region" description="Polar residues" evidence="1">
    <location>
        <begin position="10"/>
        <end position="26"/>
    </location>
</feature>
<reference evidence="2" key="1">
    <citation type="journal article" date="2014" name="Mitochondrion">
        <title>Comparative analysis of 11 Brassicales mitochondrial genomes and the mitochondrial transcriptome of Brassica oleracea.</title>
        <authorList>
            <person name="Grewe F."/>
            <person name="Edger P.P."/>
            <person name="Keren I."/>
            <person name="Sultan L."/>
            <person name="Pires J.C."/>
            <person name="Ostersetzer-Biran O."/>
            <person name="Mower J.P."/>
        </authorList>
    </citation>
    <scope>NUCLEOTIDE SEQUENCE</scope>
</reference>
<organism evidence="2">
    <name type="scientific">Batis maritima</name>
    <name type="common">Maritime saltwort</name>
    <dbReference type="NCBI Taxonomy" id="4436"/>
    <lineage>
        <taxon>Eukaryota</taxon>
        <taxon>Viridiplantae</taxon>
        <taxon>Streptophyta</taxon>
        <taxon>Embryophyta</taxon>
        <taxon>Tracheophyta</taxon>
        <taxon>Spermatophyta</taxon>
        <taxon>Magnoliopsida</taxon>
        <taxon>eudicotyledons</taxon>
        <taxon>Gunneridae</taxon>
        <taxon>Pentapetalae</taxon>
        <taxon>rosids</taxon>
        <taxon>malvids</taxon>
        <taxon>Brassicales</taxon>
        <taxon>Bataceae</taxon>
        <taxon>Batis</taxon>
    </lineage>
</organism>
<keyword evidence="2" id="KW-0496">Mitochondrion</keyword>
<feature type="region of interest" description="Disordered" evidence="1">
    <location>
        <begin position="66"/>
        <end position="106"/>
    </location>
</feature>
<dbReference type="EMBL" id="KJ820684">
    <property type="protein sequence ID" value="AIC83377.1"/>
    <property type="molecule type" value="Genomic_DNA"/>
</dbReference>
<evidence type="ECO:0000256" key="1">
    <source>
        <dbReference type="SAM" id="MobiDB-lite"/>
    </source>
</evidence>